<dbReference type="GO" id="GO:0006099">
    <property type="term" value="P:tricarboxylic acid cycle"/>
    <property type="evidence" value="ECO:0007669"/>
    <property type="project" value="InterPro"/>
</dbReference>
<dbReference type="Proteomes" id="UP001141806">
    <property type="component" value="Unassembled WGS sequence"/>
</dbReference>
<feature type="transmembrane region" description="Helical" evidence="1">
    <location>
        <begin position="64"/>
        <end position="84"/>
    </location>
</feature>
<dbReference type="Pfam" id="PF14290">
    <property type="entry name" value="SDH5_plant"/>
    <property type="match status" value="1"/>
</dbReference>
<keyword evidence="1" id="KW-0472">Membrane</keyword>
<evidence type="ECO:0000313" key="2">
    <source>
        <dbReference type="EMBL" id="KAJ4970176.1"/>
    </source>
</evidence>
<comment type="caution">
    <text evidence="2">The sequence shown here is derived from an EMBL/GenBank/DDBJ whole genome shotgun (WGS) entry which is preliminary data.</text>
</comment>
<dbReference type="PANTHER" id="PTHR36139">
    <property type="entry name" value="SUCCINATE DEHYDROGENASE SUBUNIT 5, MITOCHONDRIAL"/>
    <property type="match status" value="1"/>
</dbReference>
<gene>
    <name evidence="2" type="ORF">NE237_003275</name>
</gene>
<evidence type="ECO:0000313" key="3">
    <source>
        <dbReference type="Proteomes" id="UP001141806"/>
    </source>
</evidence>
<dbReference type="EMBL" id="JAMYWD010000005">
    <property type="protein sequence ID" value="KAJ4970176.1"/>
    <property type="molecule type" value="Genomic_DNA"/>
</dbReference>
<protein>
    <recommendedName>
        <fullName evidence="4">Succinate dehydrogenase subunit 5, mitochondrial</fullName>
    </recommendedName>
</protein>
<dbReference type="PANTHER" id="PTHR36139:SF1">
    <property type="entry name" value="SUCCINATE DEHYDROGENASE SUBUNIT 5, MITOCHONDRIAL"/>
    <property type="match status" value="1"/>
</dbReference>
<keyword evidence="1" id="KW-1133">Transmembrane helix</keyword>
<keyword evidence="3" id="KW-1185">Reference proteome</keyword>
<proteinExistence type="predicted"/>
<dbReference type="OrthoDB" id="1910373at2759"/>
<name>A0A9Q0KH40_9MAGN</name>
<dbReference type="GO" id="GO:0045273">
    <property type="term" value="C:respiratory chain complex II (succinate dehydrogenase)"/>
    <property type="evidence" value="ECO:0007669"/>
    <property type="project" value="InterPro"/>
</dbReference>
<accession>A0A9Q0KH40</accession>
<evidence type="ECO:0008006" key="4">
    <source>
        <dbReference type="Google" id="ProtNLM"/>
    </source>
</evidence>
<sequence length="341" mass="37792">MTVHSHHSEHICKARITYSLPIVLELTHIRQKASVRTRSAHHLLQPTEGAPTHIRFLQASREGFVLPVSAGCSIVAVIACWFLRHLVFHVINCFNFFQEPKQIDHGIEDRVLQRNFQNKLGFGTSIHIFVLMAKCQNLVGQRGLVTSRSSLRGGVGEVSDCRPMGIGCFRSFSEGVTHLPAIADPEIKNVFKDLMAASWDELPDALIHDAKNALSKTTDDKAAQEVLASVFRAAEAVEQFTGVLVSLRMEIDDSIGLSGENVRPLPDELVDALRAAYKRYTTYLDAFGPDETYLRKKIENELGTRMIHLKMRCSGIGSEWGKVSVLGTSGLAGSYVEQRAP</sequence>
<reference evidence="2" key="1">
    <citation type="journal article" date="2023" name="Plant J.">
        <title>The genome of the king protea, Protea cynaroides.</title>
        <authorList>
            <person name="Chang J."/>
            <person name="Duong T.A."/>
            <person name="Schoeman C."/>
            <person name="Ma X."/>
            <person name="Roodt D."/>
            <person name="Barker N."/>
            <person name="Li Z."/>
            <person name="Van de Peer Y."/>
            <person name="Mizrachi E."/>
        </authorList>
    </citation>
    <scope>NUCLEOTIDE SEQUENCE</scope>
    <source>
        <tissue evidence="2">Young leaves</tissue>
    </source>
</reference>
<dbReference type="InterPro" id="IPR025397">
    <property type="entry name" value="SDH5"/>
</dbReference>
<keyword evidence="1" id="KW-0812">Transmembrane</keyword>
<dbReference type="AlphaFoldDB" id="A0A9Q0KH40"/>
<organism evidence="2 3">
    <name type="scientific">Protea cynaroides</name>
    <dbReference type="NCBI Taxonomy" id="273540"/>
    <lineage>
        <taxon>Eukaryota</taxon>
        <taxon>Viridiplantae</taxon>
        <taxon>Streptophyta</taxon>
        <taxon>Embryophyta</taxon>
        <taxon>Tracheophyta</taxon>
        <taxon>Spermatophyta</taxon>
        <taxon>Magnoliopsida</taxon>
        <taxon>Proteales</taxon>
        <taxon>Proteaceae</taxon>
        <taxon>Protea</taxon>
    </lineage>
</organism>
<evidence type="ECO:0000256" key="1">
    <source>
        <dbReference type="SAM" id="Phobius"/>
    </source>
</evidence>